<dbReference type="OrthoDB" id="886161at2"/>
<dbReference type="NCBIfam" id="TIGR03899">
    <property type="entry name" value="TIGR03899 family protein"/>
    <property type="match status" value="1"/>
</dbReference>
<dbReference type="InterPro" id="IPR021254">
    <property type="entry name" value="DUF2806"/>
</dbReference>
<evidence type="ECO:0008006" key="4">
    <source>
        <dbReference type="Google" id="ProtNLM"/>
    </source>
</evidence>
<dbReference type="AlphaFoldDB" id="A0A0A7EB58"/>
<evidence type="ECO:0000256" key="1">
    <source>
        <dbReference type="SAM" id="MobiDB-lite"/>
    </source>
</evidence>
<dbReference type="HOGENOM" id="CLU_080950_0_0_6"/>
<dbReference type="KEGG" id="pseo:OM33_00405"/>
<dbReference type="RefSeq" id="WP_038637309.1">
    <property type="nucleotide sequence ID" value="NZ_CP009888.1"/>
</dbReference>
<accession>A0A0A7EB58</accession>
<dbReference type="EMBL" id="CP009888">
    <property type="protein sequence ID" value="AIY63794.1"/>
    <property type="molecule type" value="Genomic_DNA"/>
</dbReference>
<gene>
    <name evidence="2" type="ORF">OM33_00405</name>
</gene>
<feature type="region of interest" description="Disordered" evidence="1">
    <location>
        <begin position="26"/>
        <end position="48"/>
    </location>
</feature>
<keyword evidence="3" id="KW-1185">Reference proteome</keyword>
<dbReference type="STRING" id="1348114.OM33_00405"/>
<evidence type="ECO:0000313" key="2">
    <source>
        <dbReference type="EMBL" id="AIY63794.1"/>
    </source>
</evidence>
<protein>
    <recommendedName>
        <fullName evidence="4">TIGR03899 family protein</fullName>
    </recommendedName>
</protein>
<dbReference type="eggNOG" id="ENOG5031NZV">
    <property type="taxonomic scope" value="Bacteria"/>
</dbReference>
<sequence length="293" mass="32645">MPIKPVTAQQHLAQIIKSKVGVEQTKSNTETTSKRLEQDTVSKTVSPIPNYKSTDSILQRAQKRRKLALVRKQNNIEAILGLAQHYCPPVTSQGEPDPDWIERFLELAEDTSNKNIQKLWAKVLAGEVINPGSFSYKSLITLKHITPKEADIFQLATSCAGKSANDGFHQVITGSYLTPSLLNFLSPNKKSYVNLSSAGLNYPDILTLIDIELIYMQEIESKAFESGESQTLSFANGTLTLTAKRKGSILTYYKFTQTGYSLARLTSNKLSSKYLECLRKALEKSFEVNFANN</sequence>
<evidence type="ECO:0000313" key="3">
    <source>
        <dbReference type="Proteomes" id="UP000030341"/>
    </source>
</evidence>
<dbReference type="Pfam" id="PF10987">
    <property type="entry name" value="DUF2806"/>
    <property type="match status" value="1"/>
</dbReference>
<proteinExistence type="predicted"/>
<dbReference type="Proteomes" id="UP000030341">
    <property type="component" value="Chromosome 1"/>
</dbReference>
<reference evidence="2 3" key="1">
    <citation type="submission" date="2014-11" db="EMBL/GenBank/DDBJ databases">
        <title>Complete Genome Sequence of Pseudoalteromonas sp. Strain OCN003 Isolated from Kaneohe Bay, Oahu, Hawaii.</title>
        <authorList>
            <person name="Beurmann S."/>
            <person name="Videau P."/>
            <person name="Ushijima B."/>
            <person name="Smith A.M."/>
            <person name="Aeby G.S."/>
            <person name="Callahan S.M."/>
            <person name="Belcaid M."/>
        </authorList>
    </citation>
    <scope>NUCLEOTIDE SEQUENCE [LARGE SCALE GENOMIC DNA]</scope>
    <source>
        <strain evidence="2 3">OCN003</strain>
    </source>
</reference>
<organism evidence="2 3">
    <name type="scientific">Pseudoalteromonas piratica</name>
    <dbReference type="NCBI Taxonomy" id="1348114"/>
    <lineage>
        <taxon>Bacteria</taxon>
        <taxon>Pseudomonadati</taxon>
        <taxon>Pseudomonadota</taxon>
        <taxon>Gammaproteobacteria</taxon>
        <taxon>Alteromonadales</taxon>
        <taxon>Pseudoalteromonadaceae</taxon>
        <taxon>Pseudoalteromonas</taxon>
    </lineage>
</organism>
<name>A0A0A7EB58_9GAMM</name>